<dbReference type="EMBL" id="CAADFO010000005">
    <property type="protein sequence ID" value="VFK23653.1"/>
    <property type="molecule type" value="Genomic_DNA"/>
</dbReference>
<protein>
    <submittedName>
        <fullName evidence="1">Uncharacterized protein</fullName>
    </submittedName>
</protein>
<proteinExistence type="predicted"/>
<sequence>MHQKGLRQSLAGFFPLSFADEADLPDMSFNLTMMRRNFITPENIKIPGFFAVLETACFCHLEAKDL</sequence>
<accession>A0A450X328</accession>
<name>A0A450X328_9GAMM</name>
<evidence type="ECO:0000313" key="1">
    <source>
        <dbReference type="EMBL" id="VFK23653.1"/>
    </source>
</evidence>
<gene>
    <name evidence="1" type="ORF">BECKMB1821G_GA0114241_100574</name>
</gene>
<dbReference type="AlphaFoldDB" id="A0A450X328"/>
<reference evidence="1" key="1">
    <citation type="submission" date="2019-02" db="EMBL/GenBank/DDBJ databases">
        <authorList>
            <person name="Gruber-Vodicka R. H."/>
            <person name="Seah K. B. B."/>
        </authorList>
    </citation>
    <scope>NUCLEOTIDE SEQUENCE</scope>
    <source>
        <strain evidence="1">BECK_BZ197</strain>
    </source>
</reference>
<organism evidence="1">
    <name type="scientific">Candidatus Kentrum sp. MB</name>
    <dbReference type="NCBI Taxonomy" id="2138164"/>
    <lineage>
        <taxon>Bacteria</taxon>
        <taxon>Pseudomonadati</taxon>
        <taxon>Pseudomonadota</taxon>
        <taxon>Gammaproteobacteria</taxon>
        <taxon>Candidatus Kentrum</taxon>
    </lineage>
</organism>